<dbReference type="PANTHER" id="PTHR21700">
    <property type="entry name" value="TRANSTHYRETIN-LIKE FAMILY PROTEIN-RELATED"/>
    <property type="match status" value="1"/>
</dbReference>
<protein>
    <submittedName>
        <fullName evidence="7">Transthyretin-like family protein</fullName>
    </submittedName>
</protein>
<keyword evidence="3" id="KW-0964">Secreted</keyword>
<accession>A0A914EMI4</accession>
<evidence type="ECO:0000313" key="7">
    <source>
        <dbReference type="WBParaSite" id="ACRNAN_scaffold958.g12657.t1"/>
    </source>
</evidence>
<dbReference type="GO" id="GO:0005576">
    <property type="term" value="C:extracellular region"/>
    <property type="evidence" value="ECO:0007669"/>
    <property type="project" value="UniProtKB-SubCell"/>
</dbReference>
<proteinExistence type="inferred from homology"/>
<evidence type="ECO:0000256" key="4">
    <source>
        <dbReference type="ARBA" id="ARBA00022729"/>
    </source>
</evidence>
<reference evidence="7" key="1">
    <citation type="submission" date="2022-11" db="UniProtKB">
        <authorList>
            <consortium name="WormBaseParasite"/>
        </authorList>
    </citation>
    <scope>IDENTIFICATION</scope>
</reference>
<dbReference type="AlphaFoldDB" id="A0A914EMI4"/>
<comment type="similarity">
    <text evidence="2">Belongs to the nematode transthyretin-like family.</text>
</comment>
<evidence type="ECO:0000256" key="3">
    <source>
        <dbReference type="ARBA" id="ARBA00022525"/>
    </source>
</evidence>
<evidence type="ECO:0000256" key="2">
    <source>
        <dbReference type="ARBA" id="ARBA00010112"/>
    </source>
</evidence>
<comment type="subcellular location">
    <subcellularLocation>
        <location evidence="1">Secreted</location>
    </subcellularLocation>
</comment>
<evidence type="ECO:0000256" key="1">
    <source>
        <dbReference type="ARBA" id="ARBA00004613"/>
    </source>
</evidence>
<dbReference type="Proteomes" id="UP000887540">
    <property type="component" value="Unplaced"/>
</dbReference>
<keyword evidence="4 5" id="KW-0732">Signal</keyword>
<feature type="signal peptide" evidence="5">
    <location>
        <begin position="1"/>
        <end position="19"/>
    </location>
</feature>
<evidence type="ECO:0000256" key="5">
    <source>
        <dbReference type="SAM" id="SignalP"/>
    </source>
</evidence>
<dbReference type="Gene3D" id="2.60.40.3330">
    <property type="match status" value="1"/>
</dbReference>
<dbReference type="InterPro" id="IPR001534">
    <property type="entry name" value="Transthyretin-like"/>
</dbReference>
<organism evidence="6 7">
    <name type="scientific">Acrobeloides nanus</name>
    <dbReference type="NCBI Taxonomy" id="290746"/>
    <lineage>
        <taxon>Eukaryota</taxon>
        <taxon>Metazoa</taxon>
        <taxon>Ecdysozoa</taxon>
        <taxon>Nematoda</taxon>
        <taxon>Chromadorea</taxon>
        <taxon>Rhabditida</taxon>
        <taxon>Tylenchina</taxon>
        <taxon>Cephalobomorpha</taxon>
        <taxon>Cephaloboidea</taxon>
        <taxon>Cephalobidae</taxon>
        <taxon>Acrobeloides</taxon>
    </lineage>
</organism>
<sequence length="140" mass="15222">MILLLFVVLALTSFKFSDALLGIGSFQTINVHGSLTCDGKPAKDVLVKLYDVNKIIPDNLLGEIKSNSSGKFAIKGEINDITKMDPKVNIYTDCHVGVLRCTKKVEIKVPHSSINTGESFDIGSIELATTYPGESHDCIH</sequence>
<name>A0A914EMI4_9BILA</name>
<evidence type="ECO:0000313" key="6">
    <source>
        <dbReference type="Proteomes" id="UP000887540"/>
    </source>
</evidence>
<dbReference type="GO" id="GO:0009986">
    <property type="term" value="C:cell surface"/>
    <property type="evidence" value="ECO:0007669"/>
    <property type="project" value="InterPro"/>
</dbReference>
<dbReference type="WBParaSite" id="ACRNAN_scaffold958.g12657.t1">
    <property type="protein sequence ID" value="ACRNAN_scaffold958.g12657.t1"/>
    <property type="gene ID" value="ACRNAN_scaffold958.g12657"/>
</dbReference>
<feature type="chain" id="PRO_5037917089" evidence="5">
    <location>
        <begin position="20"/>
        <end position="140"/>
    </location>
</feature>
<dbReference type="Pfam" id="PF01060">
    <property type="entry name" value="TTR-52"/>
    <property type="match status" value="1"/>
</dbReference>
<dbReference type="InterPro" id="IPR038479">
    <property type="entry name" value="Transthyretin-like_sf"/>
</dbReference>
<keyword evidence="6" id="KW-1185">Reference proteome</keyword>